<dbReference type="Proteomes" id="UP000287394">
    <property type="component" value="Chromosome"/>
</dbReference>
<accession>A0A402D733</accession>
<protein>
    <submittedName>
        <fullName evidence="1">Uncharacterized protein</fullName>
    </submittedName>
</protein>
<dbReference type="EMBL" id="AP025739">
    <property type="protein sequence ID" value="BDI29384.1"/>
    <property type="molecule type" value="Genomic_DNA"/>
</dbReference>
<dbReference type="AlphaFoldDB" id="A0A402D733"/>
<evidence type="ECO:0000313" key="2">
    <source>
        <dbReference type="Proteomes" id="UP000287394"/>
    </source>
</evidence>
<dbReference type="KEGG" id="ccot:CCAX7_14350"/>
<evidence type="ECO:0000313" key="1">
    <source>
        <dbReference type="EMBL" id="BDI29384.1"/>
    </source>
</evidence>
<keyword evidence="2" id="KW-1185">Reference proteome</keyword>
<proteinExistence type="predicted"/>
<organism evidence="1 2">
    <name type="scientific">Capsulimonas corticalis</name>
    <dbReference type="NCBI Taxonomy" id="2219043"/>
    <lineage>
        <taxon>Bacteria</taxon>
        <taxon>Bacillati</taxon>
        <taxon>Armatimonadota</taxon>
        <taxon>Armatimonadia</taxon>
        <taxon>Capsulimonadales</taxon>
        <taxon>Capsulimonadaceae</taxon>
        <taxon>Capsulimonas</taxon>
    </lineage>
</organism>
<gene>
    <name evidence="1" type="ORF">CCAX7_14350</name>
</gene>
<sequence length="207" mass="23207">MAARRFWIYLTVLMTLGTVVFVRTGDETMPTDTTPAPCAVTAAHTQSVTLHILECVPSHEPRETDPHYHVFNAARLRMKKMGLLKCWSCGTTENIELHHDKVEYSLQNGVDLSKFEELYPEFNIHSDEDFKNWIEGEGNLLPLCKLHHTGILGIHVIPYPQWQILRYYRADLAAPAQVVPVGKAPVLPAGSVIHFAPAPNTSPKTAE</sequence>
<reference evidence="1 2" key="1">
    <citation type="journal article" date="2019" name="Int. J. Syst. Evol. Microbiol.">
        <title>Capsulimonas corticalis gen. nov., sp. nov., an aerobic capsulated bacterium, of a novel bacterial order, Capsulimonadales ord. nov., of the class Armatimonadia of the phylum Armatimonadetes.</title>
        <authorList>
            <person name="Li J."/>
            <person name="Kudo C."/>
            <person name="Tonouchi A."/>
        </authorList>
    </citation>
    <scope>NUCLEOTIDE SEQUENCE [LARGE SCALE GENOMIC DNA]</scope>
    <source>
        <strain evidence="1 2">AX-7</strain>
    </source>
</reference>
<name>A0A402D733_9BACT</name>